<feature type="signal peptide" evidence="1">
    <location>
        <begin position="1"/>
        <end position="23"/>
    </location>
</feature>
<proteinExistence type="predicted"/>
<dbReference type="AlphaFoldDB" id="A0A3D9CF27"/>
<evidence type="ECO:0000313" key="3">
    <source>
        <dbReference type="Proteomes" id="UP000256686"/>
    </source>
</evidence>
<name>A0A3D9CF27_9FLAO</name>
<sequence length="322" mass="37161">MIKMKFNKILLPLMIFCMILIQAQKNTENIDGVYKTNGSVFVINKNKTFLIIAYATLIKGTWNIEKDLLYLKPKNPEAKFFVYARKNTDIKTGMRINFAGDGIGNSNIVVGEFPNKMQPLFNDEANCLDYPNVHVFKEKWPVITLLEEKKYENGLEVDIPKLIYNFPTGDYNDFIVQHMQDSLYHHDFILKITKKGLSELNSESGEVIKKSTVKEVFSNEKELEFMNQSFDMAFDTDYKLVNNAYNTNDDMNEKIDLNNYKYNKIKNVYVSLGVPEKQVNYKSKDYHDNAVLMKFDKVTGTTQPQVAVKTLGKPVFVANCDH</sequence>
<feature type="chain" id="PRO_5017736360" description="DUF4412 domain-containing protein" evidence="1">
    <location>
        <begin position="24"/>
        <end position="322"/>
    </location>
</feature>
<evidence type="ECO:0000313" key="2">
    <source>
        <dbReference type="EMBL" id="REC64367.1"/>
    </source>
</evidence>
<gene>
    <name evidence="2" type="ORF">DRF65_01990</name>
</gene>
<dbReference type="Proteomes" id="UP000256686">
    <property type="component" value="Unassembled WGS sequence"/>
</dbReference>
<evidence type="ECO:0008006" key="4">
    <source>
        <dbReference type="Google" id="ProtNLM"/>
    </source>
</evidence>
<accession>A0A3D9CF27</accession>
<keyword evidence="1" id="KW-0732">Signal</keyword>
<dbReference type="EMBL" id="QNVT01000001">
    <property type="protein sequence ID" value="REC64367.1"/>
    <property type="molecule type" value="Genomic_DNA"/>
</dbReference>
<reference evidence="3" key="1">
    <citation type="submission" date="2018-06" db="EMBL/GenBank/DDBJ databases">
        <authorList>
            <person name="Lum Nde A."/>
            <person name="Hugo C."/>
        </authorList>
    </citation>
    <scope>NUCLEOTIDE SEQUENCE [LARGE SCALE GENOMIC DNA]</scope>
    <source>
        <strain evidence="3">1_F178</strain>
    </source>
</reference>
<evidence type="ECO:0000256" key="1">
    <source>
        <dbReference type="SAM" id="SignalP"/>
    </source>
</evidence>
<comment type="caution">
    <text evidence="2">The sequence shown here is derived from an EMBL/GenBank/DDBJ whole genome shotgun (WGS) entry which is preliminary data.</text>
</comment>
<protein>
    <recommendedName>
        <fullName evidence="4">DUF4412 domain-containing protein</fullName>
    </recommendedName>
</protein>
<organism evidence="2 3">
    <name type="scientific">Chryseobacterium pennae</name>
    <dbReference type="NCBI Taxonomy" id="2258962"/>
    <lineage>
        <taxon>Bacteria</taxon>
        <taxon>Pseudomonadati</taxon>
        <taxon>Bacteroidota</taxon>
        <taxon>Flavobacteriia</taxon>
        <taxon>Flavobacteriales</taxon>
        <taxon>Weeksellaceae</taxon>
        <taxon>Chryseobacterium group</taxon>
        <taxon>Chryseobacterium</taxon>
    </lineage>
</organism>
<keyword evidence="3" id="KW-1185">Reference proteome</keyword>